<dbReference type="EMBL" id="JAJHNU010000001">
    <property type="protein sequence ID" value="MDN4121153.1"/>
    <property type="molecule type" value="Genomic_DNA"/>
</dbReference>
<sequence>MVYSPLVMQHFQHPCGVGVLDIQQDNVVWAQAGTHEQGALVHVYLQWSAQNTIEQARFKAYGCPCTIAAVSCLVSQLTGLDVAQAKALSAGNWAAALQLPPIKLHCAMLAKEAVTTALQHWQNKQQD</sequence>
<dbReference type="SUPFAM" id="SSF82649">
    <property type="entry name" value="SufE/NifU"/>
    <property type="match status" value="1"/>
</dbReference>
<evidence type="ECO:0000259" key="1">
    <source>
        <dbReference type="Pfam" id="PF01592"/>
    </source>
</evidence>
<feature type="domain" description="NIF system FeS cluster assembly NifU N-terminal" evidence="1">
    <location>
        <begin position="3"/>
        <end position="126"/>
    </location>
</feature>
<accession>A0ABT8EIN5</accession>
<dbReference type="CDD" id="cd06664">
    <property type="entry name" value="IscU_like"/>
    <property type="match status" value="1"/>
</dbReference>
<comment type="caution">
    <text evidence="2">The sequence shown here is derived from an EMBL/GenBank/DDBJ whole genome shotgun (WGS) entry which is preliminary data.</text>
</comment>
<dbReference type="InterPro" id="IPR002871">
    <property type="entry name" value="NIF_FeS_clus_asmbl_NifU_N"/>
</dbReference>
<proteinExistence type="predicted"/>
<evidence type="ECO:0000313" key="2">
    <source>
        <dbReference type="EMBL" id="MDN4121153.1"/>
    </source>
</evidence>
<organism evidence="2 3">
    <name type="scientific">Alcaligenes endophyticus</name>
    <dbReference type="NCBI Taxonomy" id="1929088"/>
    <lineage>
        <taxon>Bacteria</taxon>
        <taxon>Pseudomonadati</taxon>
        <taxon>Pseudomonadota</taxon>
        <taxon>Betaproteobacteria</taxon>
        <taxon>Burkholderiales</taxon>
        <taxon>Alcaligenaceae</taxon>
        <taxon>Alcaligenes</taxon>
    </lineage>
</organism>
<dbReference type="PANTHER" id="PTHR10093">
    <property type="entry name" value="IRON-SULFUR CLUSTER ASSEMBLY ENZYME NIFU HOMOLOG"/>
    <property type="match status" value="1"/>
</dbReference>
<evidence type="ECO:0000313" key="3">
    <source>
        <dbReference type="Proteomes" id="UP001168613"/>
    </source>
</evidence>
<gene>
    <name evidence="2" type="ORF">LMS43_07625</name>
</gene>
<dbReference type="Gene3D" id="3.90.1010.10">
    <property type="match status" value="1"/>
</dbReference>
<reference evidence="2" key="1">
    <citation type="submission" date="2021-11" db="EMBL/GenBank/DDBJ databases">
        <title>Draft genome sequence of Alcaligenes endophyticus type strain CCUG 75668T.</title>
        <authorList>
            <person name="Salva-Serra F."/>
            <person name="Duran R.E."/>
            <person name="Seeger M."/>
            <person name="Moore E.R.B."/>
            <person name="Jaen-Luchoro D."/>
        </authorList>
    </citation>
    <scope>NUCLEOTIDE SEQUENCE</scope>
    <source>
        <strain evidence="2">CCUG 75668</strain>
    </source>
</reference>
<keyword evidence="3" id="KW-1185">Reference proteome</keyword>
<dbReference type="RefSeq" id="WP_266124781.1">
    <property type="nucleotide sequence ID" value="NZ_JAJHNU010000001.1"/>
</dbReference>
<name>A0ABT8EIN5_9BURK</name>
<dbReference type="Pfam" id="PF01592">
    <property type="entry name" value="NifU_N"/>
    <property type="match status" value="1"/>
</dbReference>
<dbReference type="Proteomes" id="UP001168613">
    <property type="component" value="Unassembled WGS sequence"/>
</dbReference>
<protein>
    <submittedName>
        <fullName evidence="2">Iron-sulfur cluster assembly scaffold protein</fullName>
    </submittedName>
</protein>